<dbReference type="Pfam" id="PF01408">
    <property type="entry name" value="GFO_IDH_MocA"/>
    <property type="match status" value="1"/>
</dbReference>
<accession>A0A918BPW3</accession>
<dbReference type="Pfam" id="PF22725">
    <property type="entry name" value="GFO_IDH_MocA_C3"/>
    <property type="match status" value="1"/>
</dbReference>
<keyword evidence="6" id="KW-1185">Reference proteome</keyword>
<dbReference type="SUPFAM" id="SSF51735">
    <property type="entry name" value="NAD(P)-binding Rossmann-fold domains"/>
    <property type="match status" value="1"/>
</dbReference>
<evidence type="ECO:0000256" key="2">
    <source>
        <dbReference type="SAM" id="MobiDB-lite"/>
    </source>
</evidence>
<keyword evidence="1" id="KW-0560">Oxidoreductase</keyword>
<feature type="region of interest" description="Disordered" evidence="2">
    <location>
        <begin position="397"/>
        <end position="419"/>
    </location>
</feature>
<evidence type="ECO:0000256" key="1">
    <source>
        <dbReference type="ARBA" id="ARBA00023002"/>
    </source>
</evidence>
<dbReference type="GO" id="GO:0000166">
    <property type="term" value="F:nucleotide binding"/>
    <property type="evidence" value="ECO:0007669"/>
    <property type="project" value="InterPro"/>
</dbReference>
<feature type="domain" description="Gfo/Idh/MocA-like oxidoreductase N-terminal" evidence="3">
    <location>
        <begin position="21"/>
        <end position="135"/>
    </location>
</feature>
<dbReference type="Gene3D" id="3.40.50.720">
    <property type="entry name" value="NAD(P)-binding Rossmann-like Domain"/>
    <property type="match status" value="1"/>
</dbReference>
<dbReference type="AlphaFoldDB" id="A0A918BPW3"/>
<dbReference type="InterPro" id="IPR000683">
    <property type="entry name" value="Gfo/Idh/MocA-like_OxRdtase_N"/>
</dbReference>
<gene>
    <name evidence="5" type="ORF">GCM10010145_61990</name>
</gene>
<dbReference type="PANTHER" id="PTHR43818:SF11">
    <property type="entry name" value="BCDNA.GH03377"/>
    <property type="match status" value="1"/>
</dbReference>
<evidence type="ECO:0000259" key="3">
    <source>
        <dbReference type="Pfam" id="PF01408"/>
    </source>
</evidence>
<proteinExistence type="predicted"/>
<dbReference type="InterPro" id="IPR036291">
    <property type="entry name" value="NAD(P)-bd_dom_sf"/>
</dbReference>
<dbReference type="EMBL" id="BMQK01000021">
    <property type="protein sequence ID" value="GGQ83971.1"/>
    <property type="molecule type" value="Genomic_DNA"/>
</dbReference>
<dbReference type="SUPFAM" id="SSF55347">
    <property type="entry name" value="Glyceraldehyde-3-phosphate dehydrogenase-like, C-terminal domain"/>
    <property type="match status" value="1"/>
</dbReference>
<reference evidence="5" key="1">
    <citation type="journal article" date="2014" name="Int. J. Syst. Evol. Microbiol.">
        <title>Complete genome sequence of Corynebacterium casei LMG S-19264T (=DSM 44701T), isolated from a smear-ripened cheese.</title>
        <authorList>
            <consortium name="US DOE Joint Genome Institute (JGI-PGF)"/>
            <person name="Walter F."/>
            <person name="Albersmeier A."/>
            <person name="Kalinowski J."/>
            <person name="Ruckert C."/>
        </authorList>
    </citation>
    <scope>NUCLEOTIDE SEQUENCE</scope>
    <source>
        <strain evidence="5">JCM 3131</strain>
    </source>
</reference>
<comment type="caution">
    <text evidence="5">The sequence shown here is derived from an EMBL/GenBank/DDBJ whole genome shotgun (WGS) entry which is preliminary data.</text>
</comment>
<evidence type="ECO:0000313" key="5">
    <source>
        <dbReference type="EMBL" id="GGQ83971.1"/>
    </source>
</evidence>
<organism evidence="5 6">
    <name type="scientific">Streptomyces ruber</name>
    <dbReference type="NCBI Taxonomy" id="83378"/>
    <lineage>
        <taxon>Bacteria</taxon>
        <taxon>Bacillati</taxon>
        <taxon>Actinomycetota</taxon>
        <taxon>Actinomycetes</taxon>
        <taxon>Kitasatosporales</taxon>
        <taxon>Streptomycetaceae</taxon>
        <taxon>Streptomyces</taxon>
    </lineage>
</organism>
<protein>
    <submittedName>
        <fullName evidence="5">Oxidoreductase</fullName>
    </submittedName>
</protein>
<name>A0A918BPW3_9ACTN</name>
<dbReference type="InterPro" id="IPR050463">
    <property type="entry name" value="Gfo/Idh/MocA_oxidrdct_glycsds"/>
</dbReference>
<dbReference type="Gene3D" id="3.30.360.10">
    <property type="entry name" value="Dihydrodipicolinate Reductase, domain 2"/>
    <property type="match status" value="1"/>
</dbReference>
<dbReference type="Proteomes" id="UP000620156">
    <property type="component" value="Unassembled WGS sequence"/>
</dbReference>
<evidence type="ECO:0000313" key="6">
    <source>
        <dbReference type="Proteomes" id="UP000620156"/>
    </source>
</evidence>
<dbReference type="GO" id="GO:0016491">
    <property type="term" value="F:oxidoreductase activity"/>
    <property type="evidence" value="ECO:0007669"/>
    <property type="project" value="UniProtKB-KW"/>
</dbReference>
<sequence length="419" mass="45208">MPPHATARVPGELVNPGRPVGIAFTGCGYAADFYGATLPNYPWLDVRGAYDIRADRAQSFVHEYGGRVYGSFDELLADPTVAIVVNLTPVTLHHSVSKAALLAGKHVYSEKPLATRLDEASELVRLAGQRSLLLSSAPSTVFSQSAQTLMQAVDDGLVGRPRLVHAALDMGALAFMAYTDWHSKRGVPWPFEDEVRNGCVMEHAGYQLSWLVAMFGPVVRMAAHTASLLVDEWTTLDAREVAPDHSLGFLEFADGTVGRISIGWVAPTDQTLTVIGDKGTLSVGDVWQASEPVMLRRRVDTNGKDHAYLAPPEQLPFVVPAAGYRYTDTHDLTVGAGVADLAWAAAENRQPFLSSDFCLHLLDVSLRLAKGTGVAESVAVPPSADEKLSDSYTRHLVTAGQRHTRRSATADLAGGKRRT</sequence>
<dbReference type="InterPro" id="IPR055170">
    <property type="entry name" value="GFO_IDH_MocA-like_dom"/>
</dbReference>
<reference evidence="5" key="2">
    <citation type="submission" date="2020-09" db="EMBL/GenBank/DDBJ databases">
        <authorList>
            <person name="Sun Q."/>
            <person name="Ohkuma M."/>
        </authorList>
    </citation>
    <scope>NUCLEOTIDE SEQUENCE</scope>
    <source>
        <strain evidence="5">JCM 3131</strain>
    </source>
</reference>
<feature type="domain" description="GFO/IDH/MocA-like oxidoreductase" evidence="4">
    <location>
        <begin position="147"/>
        <end position="281"/>
    </location>
</feature>
<dbReference type="PANTHER" id="PTHR43818">
    <property type="entry name" value="BCDNA.GH03377"/>
    <property type="match status" value="1"/>
</dbReference>
<evidence type="ECO:0000259" key="4">
    <source>
        <dbReference type="Pfam" id="PF22725"/>
    </source>
</evidence>